<evidence type="ECO:0000256" key="3">
    <source>
        <dbReference type="ARBA" id="ARBA00022729"/>
    </source>
</evidence>
<evidence type="ECO:0000313" key="9">
    <source>
        <dbReference type="Proteomes" id="UP001165145"/>
    </source>
</evidence>
<gene>
    <name evidence="7" type="ORF">Pcaca03_06680</name>
    <name evidence="6" type="ORF">SOASR016_06700</name>
</gene>
<dbReference type="InterPro" id="IPR023614">
    <property type="entry name" value="Porin_dom_sf"/>
</dbReference>
<evidence type="ECO:0000256" key="5">
    <source>
        <dbReference type="SAM" id="SignalP"/>
    </source>
</evidence>
<dbReference type="EMBL" id="BRLF01000001">
    <property type="protein sequence ID" value="GKX45918.1"/>
    <property type="molecule type" value="Genomic_DNA"/>
</dbReference>
<dbReference type="Pfam" id="PF00267">
    <property type="entry name" value="Porin_1"/>
    <property type="match status" value="1"/>
</dbReference>
<dbReference type="AlphaFoldDB" id="A0AAI9PCD7"/>
<evidence type="ECO:0000256" key="2">
    <source>
        <dbReference type="ARBA" id="ARBA00007539"/>
    </source>
</evidence>
<evidence type="ECO:0000313" key="7">
    <source>
        <dbReference type="EMBL" id="GLV68224.1"/>
    </source>
</evidence>
<reference evidence="6" key="1">
    <citation type="submission" date="2022-06" db="EMBL/GenBank/DDBJ databases">
        <title>Draft genome sequences of Pectobacterium carotovorum subsp. carotovorum str. NBRC12380.</title>
        <authorList>
            <person name="Wakabayashi Y."/>
            <person name="Kojima K."/>
        </authorList>
    </citation>
    <scope>NUCLEOTIDE SEQUENCE</scope>
    <source>
        <strain evidence="6">NBRC 12380</strain>
    </source>
</reference>
<comment type="caution">
    <text evidence="7">The sequence shown here is derived from an EMBL/GenBank/DDBJ whole genome shotgun (WGS) entry which is preliminary data.</text>
</comment>
<dbReference type="PRINTS" id="PR00183">
    <property type="entry name" value="ECOLIPORIN"/>
</dbReference>
<dbReference type="EMBL" id="BSRL01000001">
    <property type="protein sequence ID" value="GLV68224.1"/>
    <property type="molecule type" value="Genomic_DNA"/>
</dbReference>
<comment type="similarity">
    <text evidence="2">Belongs to the Gram-negative porin family.</text>
</comment>
<evidence type="ECO:0000313" key="8">
    <source>
        <dbReference type="Proteomes" id="UP001058167"/>
    </source>
</evidence>
<organism evidence="7 9">
    <name type="scientific">Pectobacterium carotovorum subsp. carotovorum</name>
    <name type="common">Erwinia carotovora subsp. carotovora</name>
    <dbReference type="NCBI Taxonomy" id="555"/>
    <lineage>
        <taxon>Bacteria</taxon>
        <taxon>Pseudomonadati</taxon>
        <taxon>Pseudomonadota</taxon>
        <taxon>Gammaproteobacteria</taxon>
        <taxon>Enterobacterales</taxon>
        <taxon>Pectobacteriaceae</taxon>
        <taxon>Pectobacterium</taxon>
    </lineage>
</organism>
<dbReference type="Gene3D" id="2.40.160.10">
    <property type="entry name" value="Porin"/>
    <property type="match status" value="1"/>
</dbReference>
<dbReference type="GO" id="GO:0015288">
    <property type="term" value="F:porin activity"/>
    <property type="evidence" value="ECO:0007669"/>
    <property type="project" value="InterPro"/>
</dbReference>
<evidence type="ECO:0000256" key="1">
    <source>
        <dbReference type="ARBA" id="ARBA00004571"/>
    </source>
</evidence>
<dbReference type="InterPro" id="IPR001702">
    <property type="entry name" value="Porin_Gram-ve"/>
</dbReference>
<dbReference type="Proteomes" id="UP001058167">
    <property type="component" value="Unassembled WGS sequence"/>
</dbReference>
<keyword evidence="3 5" id="KW-0732">Signal</keyword>
<dbReference type="CDD" id="cd00342">
    <property type="entry name" value="gram_neg_porins"/>
    <property type="match status" value="1"/>
</dbReference>
<accession>A0AAI9PCD7</accession>
<dbReference type="PANTHER" id="PTHR34501">
    <property type="entry name" value="PROTEIN YDDL-RELATED"/>
    <property type="match status" value="1"/>
</dbReference>
<evidence type="ECO:0000256" key="4">
    <source>
        <dbReference type="ARBA" id="ARBA00023136"/>
    </source>
</evidence>
<dbReference type="Proteomes" id="UP001165145">
    <property type="component" value="Unassembled WGS sequence"/>
</dbReference>
<dbReference type="InterPro" id="IPR001897">
    <property type="entry name" value="Porin_gammaproteobac"/>
</dbReference>
<proteinExistence type="inferred from homology"/>
<dbReference type="GO" id="GO:0009279">
    <property type="term" value="C:cell outer membrane"/>
    <property type="evidence" value="ECO:0007669"/>
    <property type="project" value="UniProtKB-SubCell"/>
</dbReference>
<evidence type="ECO:0000313" key="6">
    <source>
        <dbReference type="EMBL" id="GKX45918.1"/>
    </source>
</evidence>
<feature type="signal peptide" evidence="5">
    <location>
        <begin position="1"/>
        <end position="22"/>
    </location>
</feature>
<feature type="chain" id="PRO_5044707854" evidence="5">
    <location>
        <begin position="23"/>
        <end position="369"/>
    </location>
</feature>
<dbReference type="PRINTS" id="PR00182">
    <property type="entry name" value="ECOLNEIPORIN"/>
</dbReference>
<dbReference type="InterPro" id="IPR033900">
    <property type="entry name" value="Gram_neg_porin_domain"/>
</dbReference>
<dbReference type="SUPFAM" id="SSF56935">
    <property type="entry name" value="Porins"/>
    <property type="match status" value="1"/>
</dbReference>
<reference evidence="7" key="2">
    <citation type="submission" date="2023-02" db="EMBL/GenBank/DDBJ databases">
        <title>Pectobacterium carotovorum subsp. carotovorum NBRC 12380.</title>
        <authorList>
            <person name="Ichikawa N."/>
            <person name="Sato H."/>
            <person name="Tonouchi N."/>
        </authorList>
    </citation>
    <scope>NUCLEOTIDE SEQUENCE</scope>
    <source>
        <strain evidence="7">NBRC 12380</strain>
    </source>
</reference>
<comment type="subcellular location">
    <subcellularLocation>
        <location evidence="1">Cell outer membrane</location>
        <topology evidence="1">Multi-pass membrane protein</topology>
    </subcellularLocation>
</comment>
<dbReference type="PANTHER" id="PTHR34501:SF2">
    <property type="entry name" value="OUTER MEMBRANE PORIN F-RELATED"/>
    <property type="match status" value="1"/>
</dbReference>
<protein>
    <submittedName>
        <fullName evidence="7">Phosphoporin PhoE</fullName>
    </submittedName>
</protein>
<sequence>MMKRNILAVVIPALLVAGAANAAEVYNKDGNKLDLTGKVTAKHYFSDDSKNDGDKTYARLGFKGETQISSELTGYGRFEYEFSARNAEADGGKSDKTRYAFAGLKFADYGSFDYGRNLGIAYDALAWTDVLPEWGGDQSNSDNFLTGRSTGVATYRNKNFFGLVDGWNFAVQYQGKNSKDTLNNRSNANGSDIDTQNGDGWGISSSYESDIGLGIVGSYAAVNRTDEQNALASGRGKKAEAWATGLKYDANNVYLAATYGEYRNVSYIGKTVNGVTTDFADKTKIFEAVAQYNFDFGLTPSLAYVSGKAKDDANDKNAYITKYVSLGATYAFNKNMSVYTEYDINLIKSDNAYGLNDDDKVAVGLTYQF</sequence>
<dbReference type="RefSeq" id="WP_039505326.1">
    <property type="nucleotide sequence ID" value="NZ_BRCK01000001.1"/>
</dbReference>
<keyword evidence="4" id="KW-0472">Membrane</keyword>
<dbReference type="InterPro" id="IPR050298">
    <property type="entry name" value="Gram-neg_bact_OMP"/>
</dbReference>
<keyword evidence="8" id="KW-1185">Reference proteome</keyword>
<name>A0AAI9PCD7_PECCC</name>
<dbReference type="GO" id="GO:0034220">
    <property type="term" value="P:monoatomic ion transmembrane transport"/>
    <property type="evidence" value="ECO:0007669"/>
    <property type="project" value="InterPro"/>
</dbReference>